<keyword evidence="4" id="KW-0677">Repeat</keyword>
<comment type="caution">
    <text evidence="8">The sequence shown here is derived from an EMBL/GenBank/DDBJ whole genome shotgun (WGS) entry which is preliminary data.</text>
</comment>
<sequence length="128" mass="14385">MFIAGNLLVLLDVSTKPQKYLRSCSGGGIGTLATREFFTVAEKGNHPIIVVYEYPSLRPCRVLRGGMKCEFDVDFNLDGSLLASMGGASDYMLTLWNWRQEEVMQSCKVISQEVYRVSFSLYDPELLT</sequence>
<evidence type="ECO:0000256" key="1">
    <source>
        <dbReference type="ARBA" id="ARBA00004430"/>
    </source>
</evidence>
<reference evidence="8 9" key="1">
    <citation type="submission" date="2021-06" db="EMBL/GenBank/DDBJ databases">
        <authorList>
            <person name="Palmer J.M."/>
        </authorList>
    </citation>
    <scope>NUCLEOTIDE SEQUENCE [LARGE SCALE GENOMIC DNA]</scope>
    <source>
        <strain evidence="8 9">CL_MEX2019</strain>
        <tissue evidence="8">Muscle</tissue>
    </source>
</reference>
<organism evidence="8 9">
    <name type="scientific">Characodon lateralis</name>
    <dbReference type="NCBI Taxonomy" id="208331"/>
    <lineage>
        <taxon>Eukaryota</taxon>
        <taxon>Metazoa</taxon>
        <taxon>Chordata</taxon>
        <taxon>Craniata</taxon>
        <taxon>Vertebrata</taxon>
        <taxon>Euteleostomi</taxon>
        <taxon>Actinopterygii</taxon>
        <taxon>Neopterygii</taxon>
        <taxon>Teleostei</taxon>
        <taxon>Neoteleostei</taxon>
        <taxon>Acanthomorphata</taxon>
        <taxon>Ovalentaria</taxon>
        <taxon>Atherinomorphae</taxon>
        <taxon>Cyprinodontiformes</taxon>
        <taxon>Goodeidae</taxon>
        <taxon>Characodon</taxon>
    </lineage>
</organism>
<evidence type="ECO:0000256" key="4">
    <source>
        <dbReference type="ARBA" id="ARBA00022737"/>
    </source>
</evidence>
<keyword evidence="3" id="KW-0853">WD repeat</keyword>
<gene>
    <name evidence="8" type="ORF">CHARACLAT_032115</name>
</gene>
<keyword evidence="7" id="KW-0966">Cell projection</keyword>
<dbReference type="InterPro" id="IPR015943">
    <property type="entry name" value="WD40/YVTN_repeat-like_dom_sf"/>
</dbReference>
<comment type="subcellular location">
    <subcellularLocation>
        <location evidence="1">Cytoplasm</location>
        <location evidence="1">Cytoskeleton</location>
        <location evidence="1">Cilium axoneme</location>
    </subcellularLocation>
</comment>
<protein>
    <submittedName>
        <fullName evidence="8">Uncharacterized protein</fullName>
    </submittedName>
</protein>
<dbReference type="Proteomes" id="UP001352852">
    <property type="component" value="Unassembled WGS sequence"/>
</dbReference>
<keyword evidence="9" id="KW-1185">Reference proteome</keyword>
<dbReference type="InterPro" id="IPR036322">
    <property type="entry name" value="WD40_repeat_dom_sf"/>
</dbReference>
<dbReference type="SUPFAM" id="SSF50978">
    <property type="entry name" value="WD40 repeat-like"/>
    <property type="match status" value="1"/>
</dbReference>
<accession>A0ABU7DBU5</accession>
<keyword evidence="5" id="KW-0175">Coiled coil</keyword>
<evidence type="ECO:0000256" key="3">
    <source>
        <dbReference type="ARBA" id="ARBA00022574"/>
    </source>
</evidence>
<evidence type="ECO:0000313" key="9">
    <source>
        <dbReference type="Proteomes" id="UP001352852"/>
    </source>
</evidence>
<evidence type="ECO:0000256" key="6">
    <source>
        <dbReference type="ARBA" id="ARBA00023212"/>
    </source>
</evidence>
<proteinExistence type="predicted"/>
<evidence type="ECO:0000256" key="5">
    <source>
        <dbReference type="ARBA" id="ARBA00023054"/>
    </source>
</evidence>
<keyword evidence="2" id="KW-0963">Cytoplasm</keyword>
<dbReference type="PANTHER" id="PTHR14885">
    <property type="entry name" value="CILIA- AND FLAGELLA-ASSOCIATED PROTEIN 43-RELATED"/>
    <property type="match status" value="1"/>
</dbReference>
<keyword evidence="6" id="KW-0206">Cytoskeleton</keyword>
<evidence type="ECO:0000256" key="7">
    <source>
        <dbReference type="ARBA" id="ARBA00023273"/>
    </source>
</evidence>
<name>A0ABU7DBU5_9TELE</name>
<evidence type="ECO:0000256" key="2">
    <source>
        <dbReference type="ARBA" id="ARBA00022490"/>
    </source>
</evidence>
<dbReference type="PANTHER" id="PTHR14885:SF3">
    <property type="entry name" value="CILIA- AND FLAGELLA-ASSOCIATED PROTEIN 44"/>
    <property type="match status" value="1"/>
</dbReference>
<dbReference type="Gene3D" id="2.130.10.10">
    <property type="entry name" value="YVTN repeat-like/Quinoprotein amine dehydrogenase"/>
    <property type="match status" value="1"/>
</dbReference>
<dbReference type="EMBL" id="JAHUTJ010021933">
    <property type="protein sequence ID" value="MED6272616.1"/>
    <property type="molecule type" value="Genomic_DNA"/>
</dbReference>
<evidence type="ECO:0000313" key="8">
    <source>
        <dbReference type="EMBL" id="MED6272616.1"/>
    </source>
</evidence>